<evidence type="ECO:0000313" key="2">
    <source>
        <dbReference type="Proteomes" id="UP000325161"/>
    </source>
</evidence>
<protein>
    <submittedName>
        <fullName evidence="1">Uncharacterized protein</fullName>
    </submittedName>
</protein>
<name>A0A5C0ATI9_9BURK</name>
<dbReference type="AlphaFoldDB" id="A0A5C0ATI9"/>
<dbReference type="Proteomes" id="UP000325161">
    <property type="component" value="Chromosome"/>
</dbReference>
<dbReference type="KEGG" id="pacr:FXN63_01300"/>
<dbReference type="RefSeq" id="WP_148812103.1">
    <property type="nucleotide sequence ID" value="NZ_CP043046.1"/>
</dbReference>
<dbReference type="EMBL" id="CP043046">
    <property type="protein sequence ID" value="QEI04623.1"/>
    <property type="molecule type" value="Genomic_DNA"/>
</dbReference>
<accession>A0A5C0ATI9</accession>
<organism evidence="1 2">
    <name type="scientific">Pigmentiphaga aceris</name>
    <dbReference type="NCBI Taxonomy" id="1940612"/>
    <lineage>
        <taxon>Bacteria</taxon>
        <taxon>Pseudomonadati</taxon>
        <taxon>Pseudomonadota</taxon>
        <taxon>Betaproteobacteria</taxon>
        <taxon>Burkholderiales</taxon>
        <taxon>Alcaligenaceae</taxon>
        <taxon>Pigmentiphaga</taxon>
    </lineage>
</organism>
<dbReference type="OrthoDB" id="8854729at2"/>
<gene>
    <name evidence="1" type="ORF">FXN63_01300</name>
</gene>
<proteinExistence type="predicted"/>
<keyword evidence="2" id="KW-1185">Reference proteome</keyword>
<evidence type="ECO:0000313" key="1">
    <source>
        <dbReference type="EMBL" id="QEI04623.1"/>
    </source>
</evidence>
<sequence>MEALLPIPAELVNDTDTVSTFQTSEFPLRQGSVDYLEYRVPKAFPLTIKRLAFDIDRICVRQHTVRKNYPGVKLTDAPRGGAIHEQTYYAVTDEAGTIGFGFPEHRRYCLQSVVILPPGKTALRK</sequence>
<reference evidence="1 2" key="1">
    <citation type="submission" date="2019-08" db="EMBL/GenBank/DDBJ databases">
        <title>Amphibian skin-associated Pigmentiphaga: genome sequence and occurrence across geography and hosts.</title>
        <authorList>
            <person name="Bletz M.C."/>
            <person name="Bunk B."/>
            <person name="Sproeer C."/>
            <person name="Biwer P."/>
            <person name="Reiter S."/>
            <person name="Rabemananjara F.C.E."/>
            <person name="Schulz S."/>
            <person name="Overmann J."/>
            <person name="Vences M."/>
        </authorList>
    </citation>
    <scope>NUCLEOTIDE SEQUENCE [LARGE SCALE GENOMIC DNA]</scope>
    <source>
        <strain evidence="1 2">Mada1488</strain>
    </source>
</reference>